<organism evidence="2 3">
    <name type="scientific">Ricinus communis</name>
    <name type="common">Castor bean</name>
    <dbReference type="NCBI Taxonomy" id="3988"/>
    <lineage>
        <taxon>Eukaryota</taxon>
        <taxon>Viridiplantae</taxon>
        <taxon>Streptophyta</taxon>
        <taxon>Embryophyta</taxon>
        <taxon>Tracheophyta</taxon>
        <taxon>Spermatophyta</taxon>
        <taxon>Magnoliopsida</taxon>
        <taxon>eudicotyledons</taxon>
        <taxon>Gunneridae</taxon>
        <taxon>Pentapetalae</taxon>
        <taxon>rosids</taxon>
        <taxon>fabids</taxon>
        <taxon>Malpighiales</taxon>
        <taxon>Euphorbiaceae</taxon>
        <taxon>Acalyphoideae</taxon>
        <taxon>Acalypheae</taxon>
        <taxon>Ricinus</taxon>
    </lineage>
</organism>
<accession>B9SM99</accession>
<keyword evidence="3" id="KW-1185">Reference proteome</keyword>
<dbReference type="Proteomes" id="UP000008311">
    <property type="component" value="Unassembled WGS sequence"/>
</dbReference>
<dbReference type="AlphaFoldDB" id="B9SM99"/>
<evidence type="ECO:0000313" key="2">
    <source>
        <dbReference type="EMBL" id="EEF35281.1"/>
    </source>
</evidence>
<dbReference type="EMBL" id="EQ974026">
    <property type="protein sequence ID" value="EEF35281.1"/>
    <property type="molecule type" value="Genomic_DNA"/>
</dbReference>
<protein>
    <submittedName>
        <fullName evidence="2">Uncharacterized protein</fullName>
    </submittedName>
</protein>
<feature type="region of interest" description="Disordered" evidence="1">
    <location>
        <begin position="1"/>
        <end position="29"/>
    </location>
</feature>
<name>B9SM99_RICCO</name>
<evidence type="ECO:0000313" key="3">
    <source>
        <dbReference type="Proteomes" id="UP000008311"/>
    </source>
</evidence>
<feature type="compositionally biased region" description="Basic and acidic residues" evidence="1">
    <location>
        <begin position="1"/>
        <end position="17"/>
    </location>
</feature>
<proteinExistence type="predicted"/>
<dbReference type="InParanoid" id="B9SM99"/>
<evidence type="ECO:0000256" key="1">
    <source>
        <dbReference type="SAM" id="MobiDB-lite"/>
    </source>
</evidence>
<reference evidence="3" key="1">
    <citation type="journal article" date="2010" name="Nat. Biotechnol.">
        <title>Draft genome sequence of the oilseed species Ricinus communis.</title>
        <authorList>
            <person name="Chan A.P."/>
            <person name="Crabtree J."/>
            <person name="Zhao Q."/>
            <person name="Lorenzi H."/>
            <person name="Orvis J."/>
            <person name="Puiu D."/>
            <person name="Melake-Berhan A."/>
            <person name="Jones K.M."/>
            <person name="Redman J."/>
            <person name="Chen G."/>
            <person name="Cahoon E.B."/>
            <person name="Gedil M."/>
            <person name="Stanke M."/>
            <person name="Haas B.J."/>
            <person name="Wortman J.R."/>
            <person name="Fraser-Liggett C.M."/>
            <person name="Ravel J."/>
            <person name="Rabinowicz P.D."/>
        </authorList>
    </citation>
    <scope>NUCLEOTIDE SEQUENCE [LARGE SCALE GENOMIC DNA]</scope>
    <source>
        <strain evidence="3">cv. Hale</strain>
    </source>
</reference>
<sequence>MDKKEDKNRKNLEDPKPEPFTANQNLSQDVGTLQRQEVLFLNARMEALMTKNHEKSEDMKKEHREIFEDFYEKRERVKGDKRYDAWIVIGSGSEGEEEEEEEENFDKLKALLNATVNSNIKQLYDKISRFKSAESKEIHGLEHKIHALLNDGDQDYTDFKNADQGESNKISFLDCLKKFDESDAAVDYETLKSLKTRAINHGKHLSHLVIILMFLKLNTEGVRAKLQVLGDSLKWVSQDENSVVINRFLDLLHTADTIMSHMKENESLERKAMLMLEEEEAAGFEGNINQELQEDGTDRPILGLLKEICRLELFWMHRGLPDSIKTSVMDDTFPMLVSDMEKCEDALKWLELDVRYPRAFIFREDHQTGMESDDYKAMESKINELWNGIQESEKEKEQKLD</sequence>
<gene>
    <name evidence="2" type="ORF">RCOM_0297450</name>
</gene>